<dbReference type="GO" id="GO:0044331">
    <property type="term" value="P:cell-cell adhesion mediated by cadherin"/>
    <property type="evidence" value="ECO:0007669"/>
    <property type="project" value="TreeGrafter"/>
</dbReference>
<dbReference type="GO" id="GO:0007043">
    <property type="term" value="P:cell-cell junction assembly"/>
    <property type="evidence" value="ECO:0007669"/>
    <property type="project" value="TreeGrafter"/>
</dbReference>
<dbReference type="InterPro" id="IPR036056">
    <property type="entry name" value="Fibrinogen-like_C"/>
</dbReference>
<dbReference type="RefSeq" id="XP_009524452.1">
    <property type="nucleotide sequence ID" value="XM_009526157.1"/>
</dbReference>
<protein>
    <submittedName>
        <fullName evidence="10">Uncharacterized protein</fullName>
    </submittedName>
</protein>
<dbReference type="Proteomes" id="UP000002640">
    <property type="component" value="Unassembled WGS sequence"/>
</dbReference>
<dbReference type="GO" id="GO:0016342">
    <property type="term" value="C:catenin complex"/>
    <property type="evidence" value="ECO:0007669"/>
    <property type="project" value="TreeGrafter"/>
</dbReference>
<dbReference type="Pfam" id="PF00028">
    <property type="entry name" value="Cadherin"/>
    <property type="match status" value="3"/>
</dbReference>
<dbReference type="Gene3D" id="2.10.50.10">
    <property type="entry name" value="Tumor Necrosis Factor Receptor, subunit A, domain 2"/>
    <property type="match status" value="1"/>
</dbReference>
<organism evidence="10 11">
    <name type="scientific">Phytophthora sojae (strain P6497)</name>
    <name type="common">Soybean stem and root rot agent</name>
    <name type="synonym">Phytophthora megasperma f. sp. glycines</name>
    <dbReference type="NCBI Taxonomy" id="1094619"/>
    <lineage>
        <taxon>Eukaryota</taxon>
        <taxon>Sar</taxon>
        <taxon>Stramenopiles</taxon>
        <taxon>Oomycota</taxon>
        <taxon>Peronosporomycetes</taxon>
        <taxon>Peronosporales</taxon>
        <taxon>Peronosporaceae</taxon>
        <taxon>Phytophthora</taxon>
    </lineage>
</organism>
<feature type="domain" description="Cadherin" evidence="8">
    <location>
        <begin position="2345"/>
        <end position="2448"/>
    </location>
</feature>
<dbReference type="InterPro" id="IPR002181">
    <property type="entry name" value="Fibrinogen_a/b/g_C_dom"/>
</dbReference>
<dbReference type="SUPFAM" id="SSF49313">
    <property type="entry name" value="Cadherin-like"/>
    <property type="match status" value="6"/>
</dbReference>
<dbReference type="SMR" id="G4Z6C0"/>
<keyword evidence="5" id="KW-0106">Calcium</keyword>
<proteinExistence type="predicted"/>
<evidence type="ECO:0000313" key="10">
    <source>
        <dbReference type="EMBL" id="EGZ21735.1"/>
    </source>
</evidence>
<dbReference type="InterPro" id="IPR009030">
    <property type="entry name" value="Growth_fac_rcpt_cys_sf"/>
</dbReference>
<feature type="domain" description="Cadherin" evidence="8">
    <location>
        <begin position="2146"/>
        <end position="2244"/>
    </location>
</feature>
<dbReference type="PROSITE" id="PS50268">
    <property type="entry name" value="CADHERIN_2"/>
    <property type="match status" value="6"/>
</dbReference>
<keyword evidence="7" id="KW-0472">Membrane</keyword>
<dbReference type="EMBL" id="JH159153">
    <property type="protein sequence ID" value="EGZ21735.1"/>
    <property type="molecule type" value="Genomic_DNA"/>
</dbReference>
<evidence type="ECO:0000259" key="8">
    <source>
        <dbReference type="PROSITE" id="PS50268"/>
    </source>
</evidence>
<keyword evidence="4" id="KW-0677">Repeat</keyword>
<dbReference type="GO" id="GO:0045296">
    <property type="term" value="F:cadherin binding"/>
    <property type="evidence" value="ECO:0007669"/>
    <property type="project" value="TreeGrafter"/>
</dbReference>
<name>G4Z6C0_PHYSP</name>
<feature type="domain" description="Cadherin" evidence="8">
    <location>
        <begin position="1949"/>
        <end position="2051"/>
    </location>
</feature>
<keyword evidence="6" id="KW-1133">Transmembrane helix</keyword>
<dbReference type="InterPro" id="IPR014716">
    <property type="entry name" value="Fibrinogen_a/b/g_C_1"/>
</dbReference>
<dbReference type="SMART" id="SM01411">
    <property type="entry name" value="Ephrin_rec_like"/>
    <property type="match status" value="3"/>
</dbReference>
<dbReference type="Gene3D" id="3.90.215.10">
    <property type="entry name" value="Gamma Fibrinogen, chain A, domain 1"/>
    <property type="match status" value="1"/>
</dbReference>
<feature type="domain" description="Cadherin" evidence="8">
    <location>
        <begin position="1849"/>
        <end position="1948"/>
    </location>
</feature>
<evidence type="ECO:0000313" key="11">
    <source>
        <dbReference type="Proteomes" id="UP000002640"/>
    </source>
</evidence>
<dbReference type="InterPro" id="IPR015919">
    <property type="entry name" value="Cadherin-like_sf"/>
</dbReference>
<dbReference type="InParanoid" id="G4Z6C0"/>
<dbReference type="GO" id="GO:0007156">
    <property type="term" value="P:homophilic cell adhesion via plasma membrane adhesion molecules"/>
    <property type="evidence" value="ECO:0007669"/>
    <property type="project" value="InterPro"/>
</dbReference>
<dbReference type="KEGG" id="psoj:PHYSODRAFT_313807"/>
<evidence type="ECO:0000256" key="1">
    <source>
        <dbReference type="ARBA" id="ARBA00004167"/>
    </source>
</evidence>
<dbReference type="SMART" id="SM00112">
    <property type="entry name" value="CA"/>
    <property type="match status" value="5"/>
</dbReference>
<dbReference type="Gene3D" id="2.60.40.60">
    <property type="entry name" value="Cadherins"/>
    <property type="match status" value="6"/>
</dbReference>
<dbReference type="OMA" id="GSISRCP"/>
<dbReference type="GeneID" id="20643653"/>
<dbReference type="PANTHER" id="PTHR24027:SF422">
    <property type="entry name" value="CADHERIN DOMAIN-CONTAINING PROTEIN"/>
    <property type="match status" value="1"/>
</dbReference>
<dbReference type="GO" id="GO:0005912">
    <property type="term" value="C:adherens junction"/>
    <property type="evidence" value="ECO:0007669"/>
    <property type="project" value="TreeGrafter"/>
</dbReference>
<evidence type="ECO:0000256" key="5">
    <source>
        <dbReference type="ARBA" id="ARBA00022837"/>
    </source>
</evidence>
<keyword evidence="11" id="KW-1185">Reference proteome</keyword>
<dbReference type="GO" id="GO:0000902">
    <property type="term" value="P:cell morphogenesis"/>
    <property type="evidence" value="ECO:0007669"/>
    <property type="project" value="TreeGrafter"/>
</dbReference>
<dbReference type="SUPFAM" id="SSF56496">
    <property type="entry name" value="Fibrinogen C-terminal domain-like"/>
    <property type="match status" value="1"/>
</dbReference>
<dbReference type="CDD" id="cd11304">
    <property type="entry name" value="Cadherin_repeat"/>
    <property type="match status" value="5"/>
</dbReference>
<dbReference type="GO" id="GO:0016339">
    <property type="term" value="P:calcium-dependent cell-cell adhesion via plasma membrane cell adhesion molecules"/>
    <property type="evidence" value="ECO:0007669"/>
    <property type="project" value="TreeGrafter"/>
</dbReference>
<evidence type="ECO:0000256" key="2">
    <source>
        <dbReference type="ARBA" id="ARBA00022692"/>
    </source>
</evidence>
<keyword evidence="3" id="KW-0732">Signal</keyword>
<dbReference type="GO" id="GO:0008013">
    <property type="term" value="F:beta-catenin binding"/>
    <property type="evidence" value="ECO:0007669"/>
    <property type="project" value="TreeGrafter"/>
</dbReference>
<evidence type="ECO:0000256" key="7">
    <source>
        <dbReference type="ARBA" id="ARBA00023136"/>
    </source>
</evidence>
<reference evidence="10 11" key="1">
    <citation type="journal article" date="2006" name="Science">
        <title>Phytophthora genome sequences uncover evolutionary origins and mechanisms of pathogenesis.</title>
        <authorList>
            <person name="Tyler B.M."/>
            <person name="Tripathy S."/>
            <person name="Zhang X."/>
            <person name="Dehal P."/>
            <person name="Jiang R.H."/>
            <person name="Aerts A."/>
            <person name="Arredondo F.D."/>
            <person name="Baxter L."/>
            <person name="Bensasson D."/>
            <person name="Beynon J.L."/>
            <person name="Chapman J."/>
            <person name="Damasceno C.M."/>
            <person name="Dorrance A.E."/>
            <person name="Dou D."/>
            <person name="Dickerman A.W."/>
            <person name="Dubchak I.L."/>
            <person name="Garbelotto M."/>
            <person name="Gijzen M."/>
            <person name="Gordon S.G."/>
            <person name="Govers F."/>
            <person name="Grunwald N.J."/>
            <person name="Huang W."/>
            <person name="Ivors K.L."/>
            <person name="Jones R.W."/>
            <person name="Kamoun S."/>
            <person name="Krampis K."/>
            <person name="Lamour K.H."/>
            <person name="Lee M.K."/>
            <person name="McDonald W.H."/>
            <person name="Medina M."/>
            <person name="Meijer H.J."/>
            <person name="Nordberg E.K."/>
            <person name="Maclean D.J."/>
            <person name="Ospina-Giraldo M.D."/>
            <person name="Morris P.F."/>
            <person name="Phuntumart V."/>
            <person name="Putnam N.H."/>
            <person name="Rash S."/>
            <person name="Rose J.K."/>
            <person name="Sakihama Y."/>
            <person name="Salamov A.A."/>
            <person name="Savidor A."/>
            <person name="Scheuring C.F."/>
            <person name="Smith B.M."/>
            <person name="Sobral B.W."/>
            <person name="Terry A."/>
            <person name="Torto-Alalibo T.A."/>
            <person name="Win J."/>
            <person name="Xu Z."/>
            <person name="Zhang H."/>
            <person name="Grigoriev I.V."/>
            <person name="Rokhsar D.S."/>
            <person name="Boore J.L."/>
        </authorList>
    </citation>
    <scope>NUCLEOTIDE SEQUENCE [LARGE SCALE GENOMIC DNA]</scope>
    <source>
        <strain evidence="10 11">P6497</strain>
    </source>
</reference>
<dbReference type="GO" id="GO:0034332">
    <property type="term" value="P:adherens junction organization"/>
    <property type="evidence" value="ECO:0007669"/>
    <property type="project" value="TreeGrafter"/>
</dbReference>
<dbReference type="InterPro" id="IPR039808">
    <property type="entry name" value="Cadherin"/>
</dbReference>
<evidence type="ECO:0000256" key="4">
    <source>
        <dbReference type="ARBA" id="ARBA00022737"/>
    </source>
</evidence>
<dbReference type="Pfam" id="PF00147">
    <property type="entry name" value="Fibrinogen_C"/>
    <property type="match status" value="1"/>
</dbReference>
<dbReference type="PANTHER" id="PTHR24027">
    <property type="entry name" value="CADHERIN-23"/>
    <property type="match status" value="1"/>
</dbReference>
<accession>G4Z6C0</accession>
<feature type="domain" description="Fibrinogen C-terminal" evidence="9">
    <location>
        <begin position="1022"/>
        <end position="1208"/>
    </location>
</feature>
<dbReference type="PRINTS" id="PR00205">
    <property type="entry name" value="CADHERIN"/>
</dbReference>
<dbReference type="SUPFAM" id="SSF57184">
    <property type="entry name" value="Growth factor receptor domain"/>
    <property type="match status" value="1"/>
</dbReference>
<comment type="subcellular location">
    <subcellularLocation>
        <location evidence="1">Membrane</location>
        <topology evidence="1">Single-pass membrane protein</topology>
    </subcellularLocation>
</comment>
<dbReference type="PROSITE" id="PS51406">
    <property type="entry name" value="FIBRINOGEN_C_2"/>
    <property type="match status" value="1"/>
</dbReference>
<dbReference type="GO" id="GO:0016477">
    <property type="term" value="P:cell migration"/>
    <property type="evidence" value="ECO:0007669"/>
    <property type="project" value="TreeGrafter"/>
</dbReference>
<gene>
    <name evidence="10" type="ORF">PHYSODRAFT_313807</name>
</gene>
<dbReference type="SMART" id="SM00186">
    <property type="entry name" value="FBG"/>
    <property type="match status" value="1"/>
</dbReference>
<sequence>MSSIAYKAGQGATFLKDFDAAAAPVETDGFCERELSALGFLLNTQSDLCGRFKQVDTNVAFLLQVEFVEPSNNAASWSWYLGLPFRIGNGAVVVLDGIVIQDLMGKTGYWKGVLAKATQVDMKISPGFHVLKIYGLSTKFESTSVYFSREGSTPAVISVAAMVGELTKWVPFVAPDSAITNTLTTEQANKASSVGRGVSVLQFQNAAVEGRFALHSSSVTTSDGQSSKGNTSSLVSFSYLPTTSWGNAKSYQVAFPTAVNSQWAVIPGLSTVLSYPTTGVLMSTFTGRFFVDKSAVKTFRLDLAFGPSSGSLTSQFRLDETFLDPSGVPLDFSYFTSVTPSSPTNISLNYQYQGTRTGKIIGGRTTSVFIPGATVVTDTFVDSNAILTTQIFSKIVTLPTSSTLIVRVTGVICRNSANETFRARILKNGDALFDGDFSSVSGTATSGACEPLTMHSVLDAVAGSHTIAVTAKTSTSAGYLLKGLQWSIVTVERGALLSQELCQSRCARHGLCRLGVYNRITMTCNLYMLRNTSSLTTDSTRVAFVRAQEATISDTAWTILRNTKWFLSQNVSLQAQCQSGTCGCSDVYTVKDRCRCMCLASNDCAGFSIADGSSCYPITAADLRQNIQTGAYNATGGGIVHLKMPQTCHAIKVDAPNAVSGRYAIATLAGIYEAFCNMTADSGEGYTIVPCDFGTNDLNCLYTGGPKDVDSCKAMGLQQVVPRSSGHLSSMHKKYGSLYFSTVPGITNAYVRDTVDLPSDEDSNLDWTAIDGGKWWLRDNGSSCDVISPANAPDERRWLGMHYYFNGESVLDGLGLNFDPRGLSTAKYLCSTNDISPSISWSIALQDSFIGTGDDNLWLTSWSTSGKWYQLCQGIVILGGKSFARTGAYATKTIAQTSKSDKPTSVRIKFTYYFVFDPLYWVTLLLKSSEPKTIRVFLGTQLVRQLQVDTSATYACYGQGSASSAQQAYFYRGRERFVVRGFSGNATQLRFEVDFGTLNISAFGIDDVSMEVESSFTTSLGLSMASPAVSCTHLKDVRVSNGDPNPDGLYYIQLDPTADPVLLPCSDGWIVAQRRLNGKTTFNRNWNEYRDGFGLGSSSEWWIGNVALAAISAHATEAMIVLSKDYQSKAAVYSEFRVASESEKFLLTVKGYNSTASYATDALGPLTNTYFSAPDQDNDLSATQNCAKNSRSGFWYGDCLSSTRSDLNAPFDMLPICNSYAAWAQSWCQKTGGIVWDNTDGHSSSTLLLRPDKCPPGYSATTTGECSPCASGTYSEPRSQGCTICPAGTYNPSAASSGIASCLSCPSGFMCTSGSTAPVKCLAGTFSDAGSSQCLSVPEGYVGALNQMCRSDLTPCVNGTYSKPGQQSCTSVPGGFYCPANGAPCGYSTIAPCPSRSVYCPAGNVGPIAVPPGYYSIGSTTNEQQSAVLPCPRGFYCRRGVSYQCPPTRYGDQVGLVSPLCSGRCAVGCVCKAGSISRCPESPSGVDQVAVSPASVAHTLAPLPRQPGVTNDSLIQGVLTAISGTSAVSIDIFDFRDVNLTWFKTGWSVGFAHNITISYFEQSQSDLTYEFQVPTAGFDWGVVVILDGTVIVPRSTNSSLAFTFVSTWGQHVLSFIGAESQFTVKRTILYRKSPAASFTSLRCDRLDGQPIYLQMEVSLCGTAASACKRVIYANGDTAKTLVQTANTLEVLIFSGAGLQLSSITADVSASVNYMPLLSAMDTGGIAVLVGVNPGSLPAALRSWLVGYGVPQSSLDASASGFVFVGVNDNVTPATFETIVAGSNYNLALPVPLPQSSASYSYVSIPPGYYGVPDDTSDTRRYGLKKCPAGYSCAAGTRTLAFVFPSSVCVDKKHTLNIPENDAAFVSSVSFSLVSSPTGLTYSLQVPTDSAGLFALDSENHVTLLKELDYESRSGYDLTLVLQETQASASYAACQIHVSVVDVNEAPAITNSQAVRTIQENLPPPVTLAPALVVQDPDSYDSYTFSIASGGDGNFAVNRDGAIVATKALDFEASARFVLEIVVKDKGGLEGHSSVTITVVDVPEPPTCTPHTFNVAENTLVLTLIGNMNNYVSDPDAGDYVKYELVSQSTSGALIVDSTTGNLTLQKALDFEVQDTISFRVRFTDTTGLRSTCGYVINVTDSNDPPVLTEAVFQVPENCVGSNCLAGNLAHYAVDEDKGDVLSFSLSSASDIFLIQGSELWVVGAVNFETTPTLTVSVLVDDGKGGSDEALMTVQVLDVNEAPVSSIFTTQVLENVPIGTIVYTFEARDPEGDRVAYKLVHASTGFEDLFAVNDGDLVTKATIDYELLSTHSFSTSISACDPLKLCAEFGPNVVEILDGPDAPVVDAEPATVTVLESATVGSSVGAPVTFSDEDTGQASALVFSIYSGDPLNQFSISNSTGDLTIVSSLNAEITREYTLVIQATDPDGLIGFSDPVEISVQMVPSPPYFVGSTVSQDYYRRPGADWRFMLDHYGSDR</sequence>
<evidence type="ECO:0000259" key="9">
    <source>
        <dbReference type="PROSITE" id="PS51406"/>
    </source>
</evidence>
<feature type="domain" description="Cadherin" evidence="8">
    <location>
        <begin position="2243"/>
        <end position="2344"/>
    </location>
</feature>
<evidence type="ECO:0000256" key="6">
    <source>
        <dbReference type="ARBA" id="ARBA00022989"/>
    </source>
</evidence>
<keyword evidence="2" id="KW-0812">Transmembrane</keyword>
<dbReference type="GO" id="GO:0005509">
    <property type="term" value="F:calcium ion binding"/>
    <property type="evidence" value="ECO:0007669"/>
    <property type="project" value="InterPro"/>
</dbReference>
<feature type="domain" description="Cadherin" evidence="8">
    <location>
        <begin position="2046"/>
        <end position="2147"/>
    </location>
</feature>
<dbReference type="InterPro" id="IPR002126">
    <property type="entry name" value="Cadherin-like_dom"/>
</dbReference>
<evidence type="ECO:0000256" key="3">
    <source>
        <dbReference type="ARBA" id="ARBA00022729"/>
    </source>
</evidence>
<dbReference type="Gene3D" id="4.10.530.10">
    <property type="entry name" value="Gamma-fibrinogen Carboxyl Terminal Fragment, domain 2"/>
    <property type="match status" value="1"/>
</dbReference>